<evidence type="ECO:0000313" key="1">
    <source>
        <dbReference type="EMBL" id="KAH8004176.1"/>
    </source>
</evidence>
<organism evidence="1 2">
    <name type="scientific">Sphaerodactylus townsendi</name>
    <dbReference type="NCBI Taxonomy" id="933632"/>
    <lineage>
        <taxon>Eukaryota</taxon>
        <taxon>Metazoa</taxon>
        <taxon>Chordata</taxon>
        <taxon>Craniata</taxon>
        <taxon>Vertebrata</taxon>
        <taxon>Euteleostomi</taxon>
        <taxon>Lepidosauria</taxon>
        <taxon>Squamata</taxon>
        <taxon>Bifurcata</taxon>
        <taxon>Gekkota</taxon>
        <taxon>Sphaerodactylidae</taxon>
        <taxon>Sphaerodactylus</taxon>
    </lineage>
</organism>
<protein>
    <submittedName>
        <fullName evidence="1">Uncharacterized protein</fullName>
    </submittedName>
</protein>
<gene>
    <name evidence="1" type="ORF">K3G42_004287</name>
</gene>
<dbReference type="Proteomes" id="UP000827872">
    <property type="component" value="Linkage Group LG04"/>
</dbReference>
<accession>A0ACB8FFS0</accession>
<evidence type="ECO:0000313" key="2">
    <source>
        <dbReference type="Proteomes" id="UP000827872"/>
    </source>
</evidence>
<dbReference type="EMBL" id="CM037617">
    <property type="protein sequence ID" value="KAH8004176.1"/>
    <property type="molecule type" value="Genomic_DNA"/>
</dbReference>
<keyword evidence="2" id="KW-1185">Reference proteome</keyword>
<proteinExistence type="predicted"/>
<comment type="caution">
    <text evidence="1">The sequence shown here is derived from an EMBL/GenBank/DDBJ whole genome shotgun (WGS) entry which is preliminary data.</text>
</comment>
<reference evidence="1" key="1">
    <citation type="submission" date="2021-08" db="EMBL/GenBank/DDBJ databases">
        <title>The first chromosome-level gecko genome reveals the dynamic sex chromosomes of Neotropical dwarf geckos (Sphaerodactylidae: Sphaerodactylus).</title>
        <authorList>
            <person name="Pinto B.J."/>
            <person name="Keating S.E."/>
            <person name="Gamble T."/>
        </authorList>
    </citation>
    <scope>NUCLEOTIDE SEQUENCE</scope>
    <source>
        <strain evidence="1">TG3544</strain>
    </source>
</reference>
<name>A0ACB8FFS0_9SAUR</name>
<sequence length="1319" mass="146753">MARLEHCDVQINSEKAQLGHSRLISENLRDATQARIRELKETQRQQQQLLQQLTQTLQAREEASCVESSVAKHMASWTVQTQVLEQQHSTLHGDALVCAAALAYLGPFPSARREELLGKWQALCAGGRVSLGPDDVGRLLQRELPCPGSASAGPPLLPVQQPFRLASLLSSAREQRLWDRAQVPSDPDSRLAALLLHSETHRQAHRWPLLVDPNKQATAWLLLEAAVHEVESQALLSAELEPEMVEQGDCDETPKDNLVVLSLKDPNLEQILLTSASTGVPVLLVDVEKNIPWCPVLQQLVKKEPLQGVPSTCSQTPQERSVSSSFQLYLCVHIPLEALATELDPRVLKSLNVIDLSLSPAELEELLLAEVLHSERHEILKHRRALQLGVLQLEAKLEATDEELVALISKPQRSLLEEENFMPMVQLLQTQLQALHATHQHMGSLYQDQAALCDQYRPVARLGLALHQALQQLGRLHPLYLFPAQDCFSRMRQALFSAKRSDIDKQESLEAHLLELSKAVLRHLLVQSLPGLRETDRLLYPFLGALAMLQVAGDSSPLERLAFFQGFREPAAQELLRPEAGVPRPSWVGEGAWQECQLLERLPGFQGLLASLAGRPAQWLEYFHLPSTVVGLALCPSHAHLSLFQRAILWRILRPEAMSRVICDLTTCLLGWSPTEEEAITSAYSHSRANRPVVFVVPPAGAPGSFTPPLHWIEQMAQQQGRGKIAVTSLGTSDAVGRVLRMLPYCAKKGKWLVLSSCHLQERWDPKVLAQLDRILGTQAGDSEGGDFEIHPKFRLWLITAADAPGSVPGPIHRNSVVLFCEMPLELRSILARTHHLLQGKVPGLDTNHRLALLVLYAAVNYRQAYGHWTQADSYLWSQVELWEGLKAQDRLSRLMDNSGTALQELAGSIPFGGHILDSGDAEATQYLTQQFLSSDAHQLAESGLSNLLAAVRGNPDPELSEEEAAAATEARIKRLPMPMEPAWVGLSSGLQQELLASRSRAMLSALQKAQGLWQPRRLPSGQPKAAVEELVAQGLQLAQELQGKLEACGWEVGVRIHVPKGQPHSSLRPLQRFLLEEAGSLLALLQQVQRDLRCCQEHLQGPPCPSPHCTAILRELKQGRVPCLWLRYTPTGPQPPQAWLQMLRRRCQLLCCYLKDQAGVTFQLAAFQYPQRLFLALRQEAARAEKQELDRYSLEQQVLLTMRPPSNAPNKVGLYLTGLELRHALWDTHSYRLQEAPSAKPCKLPAIWVQAAFKPWKVPSQKPTYQCPVFLGTPDAFVPLGRRKPVTHVALPCQLAPEVCAQRRVHAVSILQEDRSSP</sequence>